<proteinExistence type="predicted"/>
<dbReference type="Proteomes" id="UP000007882">
    <property type="component" value="Chromosome"/>
</dbReference>
<organism evidence="2 3">
    <name type="scientific">Actinoplanes missouriensis (strain ATCC 14538 / DSM 43046 / CBS 188.64 / JCM 3121 / NBRC 102363 / NCIMB 12654 / NRRL B-3342 / UNCC 431)</name>
    <dbReference type="NCBI Taxonomy" id="512565"/>
    <lineage>
        <taxon>Bacteria</taxon>
        <taxon>Bacillati</taxon>
        <taxon>Actinomycetota</taxon>
        <taxon>Actinomycetes</taxon>
        <taxon>Micromonosporales</taxon>
        <taxon>Micromonosporaceae</taxon>
        <taxon>Actinoplanes</taxon>
    </lineage>
</organism>
<name>I0H253_ACTM4</name>
<accession>I0H253</accession>
<dbReference type="AlphaFoldDB" id="I0H253"/>
<dbReference type="KEGG" id="ams:AMIS_18700"/>
<sequence length="276" mass="30424">MVVRVPTGEDQRLADHVVRLVGDLTAAVTRQRDPLTVTRRPDPGGGHAVVVPALDDLLHRVRDLWWQRLDPADRLAVHTAAIHRDPRPTPLGEVITACRLAADCGHPVTVPEFTSMTSGSVKPGPRGTWQAEVGTRPYGIGHIGEYGSIRAANAAVWDTIEANREILRDRLRAASPTLAAVAARGWEEPDVSVWATADQRDHDDPALVTMHQIAHRTGVRPAEADRWRAAHAAFPQPEPGTSVWYWPLVERWLADTGHLPDPIPDDRPTLPRDESF</sequence>
<dbReference type="PATRIC" id="fig|512565.3.peg.1881"/>
<reference evidence="2 3" key="1">
    <citation type="submission" date="2012-02" db="EMBL/GenBank/DDBJ databases">
        <title>Complete genome sequence of Actinoplanes missouriensis 431 (= NBRC 102363).</title>
        <authorList>
            <person name="Ohnishi Y."/>
            <person name="Ishikawa J."/>
            <person name="Sekine M."/>
            <person name="Hosoyama A."/>
            <person name="Harada T."/>
            <person name="Narita H."/>
            <person name="Hata T."/>
            <person name="Konno Y."/>
            <person name="Tutikane K."/>
            <person name="Fujita N."/>
            <person name="Horinouchi S."/>
            <person name="Hayakawa M."/>
        </authorList>
    </citation>
    <scope>NUCLEOTIDE SEQUENCE [LARGE SCALE GENOMIC DNA]</scope>
    <source>
        <strain evidence="3">ATCC 14538 / DSM 43046 / CBS 188.64 / JCM 3121 / NBRC 102363 / NCIMB 12654 / NRRL B-3342 / UNCC 431</strain>
    </source>
</reference>
<protein>
    <submittedName>
        <fullName evidence="2">Uncharacterized protein</fullName>
    </submittedName>
</protein>
<gene>
    <name evidence="2" type="ordered locus">AMIS_18700</name>
</gene>
<evidence type="ECO:0000313" key="3">
    <source>
        <dbReference type="Proteomes" id="UP000007882"/>
    </source>
</evidence>
<dbReference type="STRING" id="512565.AMIS_18700"/>
<dbReference type="OrthoDB" id="3282983at2"/>
<dbReference type="RefSeq" id="WP_014441985.1">
    <property type="nucleotide sequence ID" value="NC_017093.1"/>
</dbReference>
<dbReference type="EMBL" id="AP012319">
    <property type="protein sequence ID" value="BAL87090.1"/>
    <property type="molecule type" value="Genomic_DNA"/>
</dbReference>
<evidence type="ECO:0000256" key="1">
    <source>
        <dbReference type="SAM" id="MobiDB-lite"/>
    </source>
</evidence>
<feature type="compositionally biased region" description="Basic and acidic residues" evidence="1">
    <location>
        <begin position="264"/>
        <end position="276"/>
    </location>
</feature>
<feature type="region of interest" description="Disordered" evidence="1">
    <location>
        <begin position="257"/>
        <end position="276"/>
    </location>
</feature>
<dbReference type="HOGENOM" id="CLU_1006974_0_0_11"/>
<keyword evidence="3" id="KW-1185">Reference proteome</keyword>
<evidence type="ECO:0000313" key="2">
    <source>
        <dbReference type="EMBL" id="BAL87090.1"/>
    </source>
</evidence>